<evidence type="ECO:0000313" key="1">
    <source>
        <dbReference type="EMBL" id="KAK3286212.1"/>
    </source>
</evidence>
<gene>
    <name evidence="1" type="ORF">CYMTET_6214</name>
</gene>
<dbReference type="EMBL" id="LGRX02001398">
    <property type="protein sequence ID" value="KAK3286212.1"/>
    <property type="molecule type" value="Genomic_DNA"/>
</dbReference>
<sequence length="80" mass="9234">MFPHKVAFSEPDAECFENENFPEADFVEGESNDGEYTPEEWAAWDAGSYDSTFEDGGAQEEFIKHFDAYDDVEYHPDDCY</sequence>
<comment type="caution">
    <text evidence="1">The sequence shown here is derived from an EMBL/GenBank/DDBJ whole genome shotgun (WGS) entry which is preliminary data.</text>
</comment>
<protein>
    <submittedName>
        <fullName evidence="1">Uncharacterized protein</fullName>
    </submittedName>
</protein>
<organism evidence="1 2">
    <name type="scientific">Cymbomonas tetramitiformis</name>
    <dbReference type="NCBI Taxonomy" id="36881"/>
    <lineage>
        <taxon>Eukaryota</taxon>
        <taxon>Viridiplantae</taxon>
        <taxon>Chlorophyta</taxon>
        <taxon>Pyramimonadophyceae</taxon>
        <taxon>Pyramimonadales</taxon>
        <taxon>Pyramimonadaceae</taxon>
        <taxon>Cymbomonas</taxon>
    </lineage>
</organism>
<name>A0AAE0GXV7_9CHLO</name>
<accession>A0AAE0GXV7</accession>
<keyword evidence="2" id="KW-1185">Reference proteome</keyword>
<evidence type="ECO:0000313" key="2">
    <source>
        <dbReference type="Proteomes" id="UP001190700"/>
    </source>
</evidence>
<dbReference type="AlphaFoldDB" id="A0AAE0GXV7"/>
<reference evidence="1 2" key="1">
    <citation type="journal article" date="2015" name="Genome Biol. Evol.">
        <title>Comparative Genomics of a Bacterivorous Green Alga Reveals Evolutionary Causalities and Consequences of Phago-Mixotrophic Mode of Nutrition.</title>
        <authorList>
            <person name="Burns J.A."/>
            <person name="Paasch A."/>
            <person name="Narechania A."/>
            <person name="Kim E."/>
        </authorList>
    </citation>
    <scope>NUCLEOTIDE SEQUENCE [LARGE SCALE GENOMIC DNA]</scope>
    <source>
        <strain evidence="1 2">PLY_AMNH</strain>
    </source>
</reference>
<proteinExistence type="predicted"/>
<dbReference type="Proteomes" id="UP001190700">
    <property type="component" value="Unassembled WGS sequence"/>
</dbReference>